<keyword evidence="4" id="KW-0125">Carotenoid biosynthesis</keyword>
<dbReference type="EMBL" id="CAJNNW010025889">
    <property type="protein sequence ID" value="CAE8680752.1"/>
    <property type="molecule type" value="Genomic_DNA"/>
</dbReference>
<feature type="domain" description="EF-hand" evidence="7">
    <location>
        <begin position="540"/>
        <end position="575"/>
    </location>
</feature>
<sequence length="669" mass="73308">MLAYLLAERHGRSVCLIDPGASKPWRNNYGVWQEEWDALSAKLELPLNSGLDTQWDFTDVWFGGSWEVPVDSCIRLDRKYARVQRAKLKELLTSSKVQLFEEALDVQAIATNIFDGPSLRHDASGSTITLPSGKVIRSKLVVDTSGSESRLTRRMPGAGESPAPAPGYQIAYGFEVVVDGSIHYAPDAMTLFDYRTDHLSHDPEWERRAVESPTFMYAMPLGPAPGGSGSASQRVFFEETSLVARPAMSFEECKKRAFARLKHLGVAYRPETITDEEFCYIPMGGDLPEPRQRVAAFGGAAAMVHPSTGYTLCRMLAASKDMADAIGKELAADSRPDAVAAAAYAAIWSQENQAQRAFAVFGGEFLMQLNVEGLRGWFSGFFDLPESLWSGFLAGWPGLPGNSLHESWFARIWFGGQLLVKLPPPLALKLLGGIASFTLKYGEPHPADQLSAGSVALYFEDLYVDRGRMTAMVSRLEVLRPDQARLLVESLERGGTGRVAFSDFRAAVVAFLASSREFHSALSSEELDAIMYRIQARIHAQGHTIQEVFQAWDLDGSGMLDCTGFMAGLRALQVGLSGKEVAQVFNSLSAACSGSEGEPNRPPAVRNGRVVLSAFASLVEQGASANLLKGWASCAFSRLREQLESRSVEAVARRYAQPPLRRYLVPPTW</sequence>
<dbReference type="InterPro" id="IPR036188">
    <property type="entry name" value="FAD/NAD-bd_sf"/>
</dbReference>
<keyword evidence="5" id="KW-0520">NAD</keyword>
<dbReference type="GO" id="GO:0016117">
    <property type="term" value="P:carotenoid biosynthetic process"/>
    <property type="evidence" value="ECO:0007669"/>
    <property type="project" value="UniProtKB-KW"/>
</dbReference>
<comment type="similarity">
    <text evidence="2">Belongs to the lycopene cyclase family.</text>
</comment>
<dbReference type="GO" id="GO:0016860">
    <property type="term" value="F:intramolecular oxidoreductase activity"/>
    <property type="evidence" value="ECO:0007669"/>
    <property type="project" value="UniProtKB-ARBA"/>
</dbReference>
<evidence type="ECO:0000313" key="8">
    <source>
        <dbReference type="EMBL" id="CAE8680752.1"/>
    </source>
</evidence>
<dbReference type="Gene3D" id="1.10.238.10">
    <property type="entry name" value="EF-hand"/>
    <property type="match status" value="1"/>
</dbReference>
<dbReference type="AlphaFoldDB" id="A0A813JN78"/>
<evidence type="ECO:0000256" key="3">
    <source>
        <dbReference type="ARBA" id="ARBA00012242"/>
    </source>
</evidence>
<dbReference type="Pfam" id="PF05834">
    <property type="entry name" value="Lycopene_cycl"/>
    <property type="match status" value="1"/>
</dbReference>
<dbReference type="PANTHER" id="PTHR39757">
    <property type="match status" value="1"/>
</dbReference>
<evidence type="ECO:0000256" key="6">
    <source>
        <dbReference type="ARBA" id="ARBA00037906"/>
    </source>
</evidence>
<dbReference type="InterPro" id="IPR011992">
    <property type="entry name" value="EF-hand-dom_pair"/>
</dbReference>
<dbReference type="GO" id="GO:0016705">
    <property type="term" value="F:oxidoreductase activity, acting on paired donors, with incorporation or reduction of molecular oxygen"/>
    <property type="evidence" value="ECO:0007669"/>
    <property type="project" value="InterPro"/>
</dbReference>
<dbReference type="PANTHER" id="PTHR39757:SF5">
    <property type="entry name" value="OS02G0190600 PROTEIN"/>
    <property type="match status" value="1"/>
</dbReference>
<dbReference type="SUPFAM" id="SSF51905">
    <property type="entry name" value="FAD/NAD(P)-binding domain"/>
    <property type="match status" value="1"/>
</dbReference>
<evidence type="ECO:0000259" key="7">
    <source>
        <dbReference type="PROSITE" id="PS50222"/>
    </source>
</evidence>
<organism evidence="8 9">
    <name type="scientific">Polarella glacialis</name>
    <name type="common">Dinoflagellate</name>
    <dbReference type="NCBI Taxonomy" id="89957"/>
    <lineage>
        <taxon>Eukaryota</taxon>
        <taxon>Sar</taxon>
        <taxon>Alveolata</taxon>
        <taxon>Dinophyceae</taxon>
        <taxon>Suessiales</taxon>
        <taxon>Suessiaceae</taxon>
        <taxon>Polarella</taxon>
    </lineage>
</organism>
<dbReference type="GO" id="GO:0005509">
    <property type="term" value="F:calcium ion binding"/>
    <property type="evidence" value="ECO:0007669"/>
    <property type="project" value="InterPro"/>
</dbReference>
<comment type="pathway">
    <text evidence="1">Carotenoid biosynthesis; beta-carotene biosynthesis.</text>
</comment>
<dbReference type="EC" id="5.5.1.19" evidence="3"/>
<dbReference type="SUPFAM" id="SSF47473">
    <property type="entry name" value="EF-hand"/>
    <property type="match status" value="1"/>
</dbReference>
<dbReference type="NCBIfam" id="TIGR01790">
    <property type="entry name" value="carotene-cycl"/>
    <property type="match status" value="1"/>
</dbReference>
<comment type="caution">
    <text evidence="8">The sequence shown here is derived from an EMBL/GenBank/DDBJ whole genome shotgun (WGS) entry which is preliminary data.</text>
</comment>
<evidence type="ECO:0000313" key="9">
    <source>
        <dbReference type="Proteomes" id="UP000626109"/>
    </source>
</evidence>
<evidence type="ECO:0000256" key="4">
    <source>
        <dbReference type="ARBA" id="ARBA00022746"/>
    </source>
</evidence>
<protein>
    <recommendedName>
        <fullName evidence="3">lycopene beta-cyclase</fullName>
        <ecNumber evidence="3">5.5.1.19</ecNumber>
    </recommendedName>
</protein>
<reference evidence="8" key="1">
    <citation type="submission" date="2021-02" db="EMBL/GenBank/DDBJ databases">
        <authorList>
            <person name="Dougan E. K."/>
            <person name="Rhodes N."/>
            <person name="Thang M."/>
            <person name="Chan C."/>
        </authorList>
    </citation>
    <scope>NUCLEOTIDE SEQUENCE</scope>
</reference>
<dbReference type="InterPro" id="IPR010108">
    <property type="entry name" value="Lycopene_cyclase_b/e"/>
</dbReference>
<comment type="pathway">
    <text evidence="6">Carotenoid biosynthesis; beta-zeacarotene biosynthesis.</text>
</comment>
<evidence type="ECO:0000256" key="2">
    <source>
        <dbReference type="ARBA" id="ARBA00006599"/>
    </source>
</evidence>
<dbReference type="PROSITE" id="PS50222">
    <property type="entry name" value="EF_HAND_2"/>
    <property type="match status" value="1"/>
</dbReference>
<dbReference type="InterPro" id="IPR002048">
    <property type="entry name" value="EF_hand_dom"/>
</dbReference>
<accession>A0A813JN78</accession>
<proteinExistence type="inferred from homology"/>
<evidence type="ECO:0000256" key="5">
    <source>
        <dbReference type="ARBA" id="ARBA00023027"/>
    </source>
</evidence>
<name>A0A813JN78_POLGL</name>
<gene>
    <name evidence="8" type="ORF">PGLA2088_LOCUS22092</name>
</gene>
<dbReference type="Proteomes" id="UP000626109">
    <property type="component" value="Unassembled WGS sequence"/>
</dbReference>
<evidence type="ECO:0000256" key="1">
    <source>
        <dbReference type="ARBA" id="ARBA00005089"/>
    </source>
</evidence>